<keyword evidence="2" id="KW-0540">Nuclease</keyword>
<dbReference type="Pfam" id="PF18766">
    <property type="entry name" value="SWI2_SNF2"/>
    <property type="match status" value="1"/>
</dbReference>
<evidence type="ECO:0000259" key="1">
    <source>
        <dbReference type="PROSITE" id="PS51192"/>
    </source>
</evidence>
<dbReference type="PANTHER" id="PTHR42927">
    <property type="entry name" value="HELICASE SUPERFAMILY 1 AND 2 DOMAIN-CONTAINING PROTEIN"/>
    <property type="match status" value="1"/>
</dbReference>
<dbReference type="InterPro" id="IPR014001">
    <property type="entry name" value="Helicase_ATP-bd"/>
</dbReference>
<dbReference type="GO" id="GO:0005524">
    <property type="term" value="F:ATP binding"/>
    <property type="evidence" value="ECO:0007669"/>
    <property type="project" value="UniProtKB-KW"/>
</dbReference>
<name>A0A096CFI7_9BACT</name>
<dbReference type="InterPro" id="IPR007409">
    <property type="entry name" value="Restrct_endonuc_type1_HsdR_N"/>
</dbReference>
<dbReference type="SUPFAM" id="SSF52540">
    <property type="entry name" value="P-loop containing nucleoside triphosphate hydrolases"/>
    <property type="match status" value="2"/>
</dbReference>
<dbReference type="AlphaFoldDB" id="A0A096CFI7"/>
<dbReference type="Gene3D" id="3.40.50.300">
    <property type="entry name" value="P-loop containing nucleotide triphosphate hydrolases"/>
    <property type="match status" value="2"/>
</dbReference>
<dbReference type="GO" id="GO:0009307">
    <property type="term" value="P:DNA restriction-modification system"/>
    <property type="evidence" value="ECO:0007669"/>
    <property type="project" value="UniProtKB-KW"/>
</dbReference>
<feature type="domain" description="Helicase ATP-binding" evidence="1">
    <location>
        <begin position="337"/>
        <end position="554"/>
    </location>
</feature>
<dbReference type="PROSITE" id="PS51192">
    <property type="entry name" value="HELICASE_ATP_BIND_1"/>
    <property type="match status" value="1"/>
</dbReference>
<dbReference type="Pfam" id="PF22679">
    <property type="entry name" value="T1R_D3-like"/>
    <property type="match status" value="1"/>
</dbReference>
<evidence type="ECO:0000313" key="2">
    <source>
        <dbReference type="EMBL" id="KGF44019.1"/>
    </source>
</evidence>
<dbReference type="SMART" id="SM00487">
    <property type="entry name" value="DEXDc"/>
    <property type="match status" value="1"/>
</dbReference>
<dbReference type="GO" id="GO:0003677">
    <property type="term" value="F:DNA binding"/>
    <property type="evidence" value="ECO:0007669"/>
    <property type="project" value="UniProtKB-KW"/>
</dbReference>
<keyword evidence="2" id="KW-0378">Hydrolase</keyword>
<dbReference type="PANTHER" id="PTHR42927:SF1">
    <property type="entry name" value="HELICASE SUPERFAMILY 1 AND 2 DOMAIN-CONTAINING PROTEIN"/>
    <property type="match status" value="1"/>
</dbReference>
<proteinExistence type="predicted"/>
<reference evidence="2 3" key="1">
    <citation type="submission" date="2014-07" db="EMBL/GenBank/DDBJ databases">
        <authorList>
            <person name="McCorrison J."/>
            <person name="Sanka R."/>
            <person name="Torralba M."/>
            <person name="Gillis M."/>
            <person name="Haft D.H."/>
            <person name="Methe B."/>
            <person name="Sutton G."/>
            <person name="Nelson K.E."/>
        </authorList>
    </citation>
    <scope>NUCLEOTIDE SEQUENCE [LARGE SCALE GENOMIC DNA]</scope>
    <source>
        <strain evidence="2 3">DNF00320</strain>
    </source>
</reference>
<dbReference type="Gene3D" id="3.90.1570.50">
    <property type="match status" value="1"/>
</dbReference>
<accession>A0A096CFI7</accession>
<keyword evidence="2" id="KW-0255">Endonuclease</keyword>
<comment type="caution">
    <text evidence="2">The sequence shown here is derived from an EMBL/GenBank/DDBJ whole genome shotgun (WGS) entry which is preliminary data.</text>
</comment>
<dbReference type="InterPro" id="IPR055180">
    <property type="entry name" value="HsdR_RecA-like_helicase_dom_2"/>
</dbReference>
<organism evidence="2 3">
    <name type="scientific">Prevotella bivia DNF00320</name>
    <dbReference type="NCBI Taxonomy" id="1401068"/>
    <lineage>
        <taxon>Bacteria</taxon>
        <taxon>Pseudomonadati</taxon>
        <taxon>Bacteroidota</taxon>
        <taxon>Bacteroidia</taxon>
        <taxon>Bacteroidales</taxon>
        <taxon>Prevotellaceae</taxon>
        <taxon>Prevotella</taxon>
    </lineage>
</organism>
<dbReference type="OrthoDB" id="9758243at2"/>
<dbReference type="RefSeq" id="WP_036867672.1">
    <property type="nucleotide sequence ID" value="NZ_JRNQ01000053.1"/>
</dbReference>
<dbReference type="Proteomes" id="UP000029525">
    <property type="component" value="Unassembled WGS sequence"/>
</dbReference>
<evidence type="ECO:0000313" key="3">
    <source>
        <dbReference type="Proteomes" id="UP000029525"/>
    </source>
</evidence>
<dbReference type="GO" id="GO:0009035">
    <property type="term" value="F:type I site-specific deoxyribonuclease activity"/>
    <property type="evidence" value="ECO:0007669"/>
    <property type="project" value="UniProtKB-EC"/>
</dbReference>
<dbReference type="InterPro" id="IPR040980">
    <property type="entry name" value="SWI2_SNF2"/>
</dbReference>
<dbReference type="InterPro" id="IPR027417">
    <property type="entry name" value="P-loop_NTPase"/>
</dbReference>
<dbReference type="EMBL" id="JRNQ01000053">
    <property type="protein sequence ID" value="KGF44019.1"/>
    <property type="molecule type" value="Genomic_DNA"/>
</dbReference>
<dbReference type="Pfam" id="PF04313">
    <property type="entry name" value="HSDR_N"/>
    <property type="match status" value="1"/>
</dbReference>
<protein>
    <submittedName>
        <fullName evidence="2">Restriction endonuclease subunit R</fullName>
    </submittedName>
</protein>
<sequence>MSGLPKEVLTEETIVKFLTSQPILDANGQPTTDMEYRQIDAAEYNQNAQNKENCILTSELIAFLKDTQPKEYQKMLDVLGSEEQVASSILSRIGTEMKMKLRAATSANVHNKNSLLPAGTLSLLRNGQLDAGYGTKFTLLYARPASNKNPEHDVLYRKNRLAIVRQLQYSKDKTKEIDLAIFVNGFPVATIELKNTLTGQTHHNGIKQYMQDRPVKGEKFLEFKRCLVHFALGSEQVFMTTKLDGEKTRFFPFNQQYNNIGVKSKDYPPTIRTSYMWEDVLRRDSLLDIIQNFMTLQVTTEKKYNARKQTFEEEVKEALIFPRYHQRRAVHRLVEDVHEKSAGHNYLIQHSAGSGKSNTITWLAFRLSSLYKTPDAPSALFDSILVVVDRRILNDQLQSNFRQFSTTDGEIYAVGQGKNAEGHESKDLKFAIESRKRIIITTIQMFPYIADCIKMFPDRNYAVIIDEAHSSQSGDNARQMRKALSLQEAEAFDETIEKAGDDDEKIAQVIDDYYKAEAESKGRKANVSFFAFTATPKPKTVELFCEREYGSKHPFDTYTMEQAIKEGFILDVMQNYMSFKRYFKLVRNKDFNDKEYDKKKAVALLSSYVDLQDTAIEKKSRIMIEHFVSQTAREIGGKARAMLVTRSRLHAVRYKLKFDSIMQEMNLPYRALVAFSGTVKDEETGLEYTESSMNDLQGKISIPEALKMPKYRILIVANKFQTGFDEPLLQTMFVDKKLGGASTVQTLSRLNRTARGKNSTMVLDFVNDPDDVLADFQSFYGENLMPEENETDPNTLYDVKGKLRDFGIFSMADVDSFAKYYLMDGEDQLRVNAVLDEVCDRAIENLSTEELDALRKTCRQFYNLYTFLSQIITFSDADLEKLAPFCLALSKKIPYKKEGLPYDVLSESQLDSYKVQYVFTRNMELESGNTEMEGLRPGATQPAAEPDMDWLSNIIKRLNDTFGIDLTEEDKVDLNNLRKTIMSKEDLMAFFNSKNSRDDVKSKFDEEIDSELLNFINTKLELYNKLTEDRVNTLFKNTWFNELYDSRVRGLR</sequence>
<gene>
    <name evidence="2" type="ORF">HMPREF0647_08260</name>
</gene>